<comment type="caution">
    <text evidence="2">The sequence shown here is derived from an EMBL/GenBank/DDBJ whole genome shotgun (WGS) entry which is preliminary data.</text>
</comment>
<accession>A0A3S5AUF4</accession>
<protein>
    <submittedName>
        <fullName evidence="2">Uncharacterized protein</fullName>
    </submittedName>
</protein>
<name>A0A3S5AUF4_9PLAT</name>
<dbReference type="AlphaFoldDB" id="A0A3S5AUF4"/>
<evidence type="ECO:0000256" key="1">
    <source>
        <dbReference type="SAM" id="MobiDB-lite"/>
    </source>
</evidence>
<feature type="compositionally biased region" description="Basic and acidic residues" evidence="1">
    <location>
        <begin position="41"/>
        <end position="51"/>
    </location>
</feature>
<feature type="region of interest" description="Disordered" evidence="1">
    <location>
        <begin position="17"/>
        <end position="51"/>
    </location>
</feature>
<dbReference type="Proteomes" id="UP000784294">
    <property type="component" value="Unassembled WGS sequence"/>
</dbReference>
<sequence>MPSDLKCLSTQTGFSRFSTGAGAAPGLHVHSTRSESSTGEYRTEPGRKDIV</sequence>
<organism evidence="2 3">
    <name type="scientific">Protopolystoma xenopodis</name>
    <dbReference type="NCBI Taxonomy" id="117903"/>
    <lineage>
        <taxon>Eukaryota</taxon>
        <taxon>Metazoa</taxon>
        <taxon>Spiralia</taxon>
        <taxon>Lophotrochozoa</taxon>
        <taxon>Platyhelminthes</taxon>
        <taxon>Monogenea</taxon>
        <taxon>Polyopisthocotylea</taxon>
        <taxon>Polystomatidea</taxon>
        <taxon>Polystomatidae</taxon>
        <taxon>Protopolystoma</taxon>
    </lineage>
</organism>
<gene>
    <name evidence="2" type="ORF">PXEA_LOCUS22132</name>
</gene>
<dbReference type="EMBL" id="CAAALY010096915">
    <property type="protein sequence ID" value="VEL28692.1"/>
    <property type="molecule type" value="Genomic_DNA"/>
</dbReference>
<reference evidence="2" key="1">
    <citation type="submission" date="2018-11" db="EMBL/GenBank/DDBJ databases">
        <authorList>
            <consortium name="Pathogen Informatics"/>
        </authorList>
    </citation>
    <scope>NUCLEOTIDE SEQUENCE</scope>
</reference>
<keyword evidence="3" id="KW-1185">Reference proteome</keyword>
<evidence type="ECO:0000313" key="3">
    <source>
        <dbReference type="Proteomes" id="UP000784294"/>
    </source>
</evidence>
<evidence type="ECO:0000313" key="2">
    <source>
        <dbReference type="EMBL" id="VEL28692.1"/>
    </source>
</evidence>
<proteinExistence type="predicted"/>